<dbReference type="AlphaFoldDB" id="A0A4R3MNB5"/>
<dbReference type="SUPFAM" id="SSF55904">
    <property type="entry name" value="Ornithine decarboxylase C-terminal domain"/>
    <property type="match status" value="1"/>
</dbReference>
<feature type="domain" description="Orn/Lys/Arg decarboxylases family 1 pyridoxal-P attachment site" evidence="6">
    <location>
        <begin position="222"/>
        <end position="236"/>
    </location>
</feature>
<dbReference type="OrthoDB" id="9815233at2"/>
<dbReference type="Pfam" id="PF01276">
    <property type="entry name" value="OKR_DC_1"/>
    <property type="match status" value="1"/>
</dbReference>
<evidence type="ECO:0000256" key="2">
    <source>
        <dbReference type="ARBA" id="ARBA00010671"/>
    </source>
</evidence>
<dbReference type="RefSeq" id="WP_132249053.1">
    <property type="nucleotide sequence ID" value="NZ_SMAL01000001.1"/>
</dbReference>
<dbReference type="Proteomes" id="UP000294902">
    <property type="component" value="Unassembled WGS sequence"/>
</dbReference>
<comment type="similarity">
    <text evidence="2">Belongs to the Orn/Lys/Arg decarboxylase class-I family.</text>
</comment>
<comment type="cofactor">
    <cofactor evidence="1">
        <name>pyridoxal 5'-phosphate</name>
        <dbReference type="ChEBI" id="CHEBI:597326"/>
    </cofactor>
</comment>
<dbReference type="GO" id="GO:0016831">
    <property type="term" value="F:carboxy-lyase activity"/>
    <property type="evidence" value="ECO:0007669"/>
    <property type="project" value="UniProtKB-KW"/>
</dbReference>
<dbReference type="InterPro" id="IPR008286">
    <property type="entry name" value="Prn/Lys/Arg_de-COase_C"/>
</dbReference>
<dbReference type="InterPro" id="IPR036633">
    <property type="entry name" value="Prn/Lys/Arg_de-COase_C_sf"/>
</dbReference>
<evidence type="ECO:0000256" key="4">
    <source>
        <dbReference type="ARBA" id="ARBA00022898"/>
    </source>
</evidence>
<keyword evidence="3" id="KW-0210">Decarboxylase</keyword>
<dbReference type="InterPro" id="IPR015424">
    <property type="entry name" value="PyrdxlP-dep_Trfase"/>
</dbReference>
<keyword evidence="5" id="KW-0456">Lyase</keyword>
<protein>
    <submittedName>
        <fullName evidence="7">Arginine decarboxylase</fullName>
    </submittedName>
</protein>
<proteinExistence type="inferred from homology"/>
<gene>
    <name evidence="7" type="ORF">EDC18_1016</name>
</gene>
<comment type="caution">
    <text evidence="7">The sequence shown here is derived from an EMBL/GenBank/DDBJ whole genome shotgun (WGS) entry which is preliminary data.</text>
</comment>
<dbReference type="EMBL" id="SMAL01000001">
    <property type="protein sequence ID" value="TCT16711.1"/>
    <property type="molecule type" value="Genomic_DNA"/>
</dbReference>
<keyword evidence="4" id="KW-0663">Pyridoxal phosphate</keyword>
<dbReference type="PANTHER" id="PTHR43277:SF4">
    <property type="entry name" value="ARGININE DECARBOXYLASE"/>
    <property type="match status" value="1"/>
</dbReference>
<evidence type="ECO:0000313" key="8">
    <source>
        <dbReference type="Proteomes" id="UP000294902"/>
    </source>
</evidence>
<evidence type="ECO:0000313" key="7">
    <source>
        <dbReference type="EMBL" id="TCT16711.1"/>
    </source>
</evidence>
<dbReference type="SUPFAM" id="SSF53383">
    <property type="entry name" value="PLP-dependent transferases"/>
    <property type="match status" value="1"/>
</dbReference>
<dbReference type="Pfam" id="PF03711">
    <property type="entry name" value="OKR_DC_1_C"/>
    <property type="match status" value="1"/>
</dbReference>
<dbReference type="InterPro" id="IPR000310">
    <property type="entry name" value="Orn/Lys/Arg_deCO2ase_major_dom"/>
</dbReference>
<evidence type="ECO:0000256" key="1">
    <source>
        <dbReference type="ARBA" id="ARBA00001933"/>
    </source>
</evidence>
<dbReference type="Gene3D" id="3.90.100.10">
    <property type="entry name" value="Orn/Lys/Arg decarboxylase, C-terminal domain"/>
    <property type="match status" value="1"/>
</dbReference>
<sequence>MYLNQNETPIATGLKNYAKKNVTHFDVPGHKKNSELGYLADYFGKDVVNIDTNSSKIVDSLSHPTTIIKEASQLMANAYGADQALFLVNGTTIGVQAMMMSVCGPKDKIILPRNVHKSAVNALILCGATPIYVQPEVDDELGVITGMSYSSIEKAMAENPDAKAIFLLNPTYYGFTTNIRDIVNLAHRHGMAVLVDEAHGAHLPFHDELPIHAMGAGADLAVTSLHKTGGSLTQSSVLFIREGIVNPKTVQTTLNLLQTTSASYLLLSSLDLARKNLVMNGEETIDKVLKIARNARLKLKEYANLYVFSDEFKNGDTVFDYDETKFCINVSKTGYTGFEVYDILLDKYNIQVEIADANNIMAILSIGDTQENMDKLVEALIDISTHPKEKTAKKHKLIDLNPHVVVTPRDAFFAHKKAVKIQDAVGEISGESIMVYPPGIPIISPGEKITKEMLEYIDFVKEQNCVITDLADPSIEYINILSL</sequence>
<name>A0A4R3MNB5_9FIRM</name>
<evidence type="ECO:0000256" key="5">
    <source>
        <dbReference type="ARBA" id="ARBA00023239"/>
    </source>
</evidence>
<dbReference type="PANTHER" id="PTHR43277">
    <property type="entry name" value="ARGININE DECARBOXYLASE"/>
    <property type="match status" value="1"/>
</dbReference>
<accession>A0A4R3MNB5</accession>
<dbReference type="InterPro" id="IPR052357">
    <property type="entry name" value="Orn_Lys_Arg_decarboxylase-I"/>
</dbReference>
<dbReference type="Gene3D" id="3.40.640.10">
    <property type="entry name" value="Type I PLP-dependent aspartate aminotransferase-like (Major domain)"/>
    <property type="match status" value="1"/>
</dbReference>
<dbReference type="PROSITE" id="PS00703">
    <property type="entry name" value="OKR_DC_1"/>
    <property type="match status" value="1"/>
</dbReference>
<keyword evidence="8" id="KW-1185">Reference proteome</keyword>
<organism evidence="7 8">
    <name type="scientific">Natranaerovirga pectinivora</name>
    <dbReference type="NCBI Taxonomy" id="682400"/>
    <lineage>
        <taxon>Bacteria</taxon>
        <taxon>Bacillati</taxon>
        <taxon>Bacillota</taxon>
        <taxon>Clostridia</taxon>
        <taxon>Lachnospirales</taxon>
        <taxon>Natranaerovirgaceae</taxon>
        <taxon>Natranaerovirga</taxon>
    </lineage>
</organism>
<reference evidence="7 8" key="1">
    <citation type="submission" date="2019-03" db="EMBL/GenBank/DDBJ databases">
        <title>Genomic Encyclopedia of Type Strains, Phase IV (KMG-IV): sequencing the most valuable type-strain genomes for metagenomic binning, comparative biology and taxonomic classification.</title>
        <authorList>
            <person name="Goeker M."/>
        </authorList>
    </citation>
    <scope>NUCLEOTIDE SEQUENCE [LARGE SCALE GENOMIC DNA]</scope>
    <source>
        <strain evidence="7 8">DSM 24629</strain>
    </source>
</reference>
<evidence type="ECO:0000256" key="3">
    <source>
        <dbReference type="ARBA" id="ARBA00022793"/>
    </source>
</evidence>
<evidence type="ECO:0000259" key="6">
    <source>
        <dbReference type="PROSITE" id="PS00703"/>
    </source>
</evidence>
<dbReference type="InterPro" id="IPR015421">
    <property type="entry name" value="PyrdxlP-dep_Trfase_major"/>
</dbReference>